<dbReference type="PANTHER" id="PTHR34512">
    <property type="entry name" value="CELL SURFACE PROTEIN"/>
    <property type="match status" value="1"/>
</dbReference>
<keyword evidence="1" id="KW-1133">Transmembrane helix</keyword>
<reference evidence="4" key="1">
    <citation type="journal article" date="2019" name="Int. J. Syst. Evol. Microbiol.">
        <title>The Global Catalogue of Microorganisms (GCM) 10K type strain sequencing project: providing services to taxonomists for standard genome sequencing and annotation.</title>
        <authorList>
            <consortium name="The Broad Institute Genomics Platform"/>
            <consortium name="The Broad Institute Genome Sequencing Center for Infectious Disease"/>
            <person name="Wu L."/>
            <person name="Ma J."/>
        </authorList>
    </citation>
    <scope>NUCLEOTIDE SEQUENCE [LARGE SCALE GENOMIC DNA]</scope>
    <source>
        <strain evidence="4">JCM 3146</strain>
    </source>
</reference>
<dbReference type="InterPro" id="IPR015943">
    <property type="entry name" value="WD40/YVTN_repeat-like_dom_sf"/>
</dbReference>
<evidence type="ECO:0000259" key="2">
    <source>
        <dbReference type="Pfam" id="PF13360"/>
    </source>
</evidence>
<dbReference type="PANTHER" id="PTHR34512:SF30">
    <property type="entry name" value="OUTER MEMBRANE PROTEIN ASSEMBLY FACTOR BAMB"/>
    <property type="match status" value="1"/>
</dbReference>
<comment type="caution">
    <text evidence="3">The sequence shown here is derived from an EMBL/GenBank/DDBJ whole genome shotgun (WGS) entry which is preliminary data.</text>
</comment>
<proteinExistence type="predicted"/>
<gene>
    <name evidence="3" type="ORF">GCM10010151_27060</name>
</gene>
<dbReference type="InterPro" id="IPR018391">
    <property type="entry name" value="PQQ_b-propeller_rpt"/>
</dbReference>
<keyword evidence="1" id="KW-0812">Transmembrane</keyword>
<evidence type="ECO:0000313" key="3">
    <source>
        <dbReference type="EMBL" id="GAA0335932.1"/>
    </source>
</evidence>
<feature type="transmembrane region" description="Helical" evidence="1">
    <location>
        <begin position="75"/>
        <end position="96"/>
    </location>
</feature>
<dbReference type="InterPro" id="IPR002372">
    <property type="entry name" value="PQQ_rpt_dom"/>
</dbReference>
<accession>A0ABP3G4P8</accession>
<dbReference type="SMART" id="SM00564">
    <property type="entry name" value="PQQ"/>
    <property type="match status" value="4"/>
</dbReference>
<evidence type="ECO:0000256" key="1">
    <source>
        <dbReference type="SAM" id="Phobius"/>
    </source>
</evidence>
<feature type="transmembrane region" description="Helical" evidence="1">
    <location>
        <begin position="103"/>
        <end position="123"/>
    </location>
</feature>
<keyword evidence="1" id="KW-0472">Membrane</keyword>
<dbReference type="RefSeq" id="WP_252803091.1">
    <property type="nucleotide sequence ID" value="NZ_BAAABM010000016.1"/>
</dbReference>
<name>A0ABP3G4P8_9ACTN</name>
<protein>
    <recommendedName>
        <fullName evidence="2">Pyrrolo-quinoline quinone repeat domain-containing protein</fullName>
    </recommendedName>
</protein>
<evidence type="ECO:0000313" key="4">
    <source>
        <dbReference type="Proteomes" id="UP001501822"/>
    </source>
</evidence>
<feature type="transmembrane region" description="Helical" evidence="1">
    <location>
        <begin position="25"/>
        <end position="50"/>
    </location>
</feature>
<organism evidence="3 4">
    <name type="scientific">Actinoallomurus spadix</name>
    <dbReference type="NCBI Taxonomy" id="79912"/>
    <lineage>
        <taxon>Bacteria</taxon>
        <taxon>Bacillati</taxon>
        <taxon>Actinomycetota</taxon>
        <taxon>Actinomycetes</taxon>
        <taxon>Streptosporangiales</taxon>
        <taxon>Thermomonosporaceae</taxon>
        <taxon>Actinoallomurus</taxon>
    </lineage>
</organism>
<feature type="domain" description="Pyrrolo-quinoline quinone repeat" evidence="2">
    <location>
        <begin position="212"/>
        <end position="458"/>
    </location>
</feature>
<dbReference type="Proteomes" id="UP001501822">
    <property type="component" value="Unassembled WGS sequence"/>
</dbReference>
<dbReference type="SUPFAM" id="SSF50998">
    <property type="entry name" value="Quinoprotein alcohol dehydrogenase-like"/>
    <property type="match status" value="1"/>
</dbReference>
<sequence length="504" mass="53103">MSVDEGFQIVPPEPAKRPGRSVAPLVIGVVGAILVGTVLTLLVSTFWALIAEAGGSCGTSDDGTSLGPCPRGTAWMLPVSIVSLFIVVPAALLGVARVGSRRLGCLGAVVLAAVGIFPGMAVFRWSHGRTLAAVWQARPDRPMTVEGLGGWLSGPTVVRGRFDRLVGYDVATGAVRWTYTVPGQDVLCAMSRTAADGVGLIAHGAESQPCSHVAAVDLTTGRALWERTVPADGGSTAINADVIAVADGMAALRTAHSVMAVRLRDGTPLWQDKTADQCRFATVAAGHGQVLTTVSCVDQVPEIRALDAGTGHARWTAKAPIRGTIANIRPLSADPAVVWIQESGQRGVSVVTSFDETGRARASIPVDDGQRRLDVGDHGFRATPARDVVLQDGLLVAKAQLPGEKYRVVAYDLADGRLRWSAKTGDFAAIQAEPGRVHLLGDATWKPGLWALSLRDGRLNYLGLPRIADYDDDPLFYSTGDRYVVLAERAVQPGSAPVAVFRAH</sequence>
<dbReference type="InterPro" id="IPR011047">
    <property type="entry name" value="Quinoprotein_ADH-like_sf"/>
</dbReference>
<keyword evidence="4" id="KW-1185">Reference proteome</keyword>
<dbReference type="Pfam" id="PF13360">
    <property type="entry name" value="PQQ_2"/>
    <property type="match status" value="1"/>
</dbReference>
<dbReference type="Gene3D" id="2.130.10.10">
    <property type="entry name" value="YVTN repeat-like/Quinoprotein amine dehydrogenase"/>
    <property type="match status" value="2"/>
</dbReference>
<dbReference type="EMBL" id="BAAABM010000016">
    <property type="protein sequence ID" value="GAA0335932.1"/>
    <property type="molecule type" value="Genomic_DNA"/>
</dbReference>